<reference evidence="1" key="2">
    <citation type="journal article" date="2015" name="Fish Shellfish Immunol.">
        <title>Early steps in the European eel (Anguilla anguilla)-Vibrio vulnificus interaction in the gills: Role of the RtxA13 toxin.</title>
        <authorList>
            <person name="Callol A."/>
            <person name="Pajuelo D."/>
            <person name="Ebbesson L."/>
            <person name="Teles M."/>
            <person name="MacKenzie S."/>
            <person name="Amaro C."/>
        </authorList>
    </citation>
    <scope>NUCLEOTIDE SEQUENCE</scope>
</reference>
<dbReference type="AlphaFoldDB" id="A0A0E9PPB8"/>
<dbReference type="EMBL" id="GBXM01102667">
    <property type="protein sequence ID" value="JAH05910.1"/>
    <property type="molecule type" value="Transcribed_RNA"/>
</dbReference>
<sequence>MFLPRFLRGAHFQEHKDIQ</sequence>
<name>A0A0E9PPB8_ANGAN</name>
<proteinExistence type="predicted"/>
<evidence type="ECO:0000313" key="1">
    <source>
        <dbReference type="EMBL" id="JAH05910.1"/>
    </source>
</evidence>
<accession>A0A0E9PPB8</accession>
<reference evidence="1" key="1">
    <citation type="submission" date="2014-11" db="EMBL/GenBank/DDBJ databases">
        <authorList>
            <person name="Amaro Gonzalez C."/>
        </authorList>
    </citation>
    <scope>NUCLEOTIDE SEQUENCE</scope>
</reference>
<organism evidence="1">
    <name type="scientific">Anguilla anguilla</name>
    <name type="common">European freshwater eel</name>
    <name type="synonym">Muraena anguilla</name>
    <dbReference type="NCBI Taxonomy" id="7936"/>
    <lineage>
        <taxon>Eukaryota</taxon>
        <taxon>Metazoa</taxon>
        <taxon>Chordata</taxon>
        <taxon>Craniata</taxon>
        <taxon>Vertebrata</taxon>
        <taxon>Euteleostomi</taxon>
        <taxon>Actinopterygii</taxon>
        <taxon>Neopterygii</taxon>
        <taxon>Teleostei</taxon>
        <taxon>Anguilliformes</taxon>
        <taxon>Anguillidae</taxon>
        <taxon>Anguilla</taxon>
    </lineage>
</organism>
<protein>
    <submittedName>
        <fullName evidence="1">Uncharacterized protein</fullName>
    </submittedName>
</protein>